<comment type="caution">
    <text evidence="1">The sequence shown here is derived from an EMBL/GenBank/DDBJ whole genome shotgun (WGS) entry which is preliminary data.</text>
</comment>
<reference evidence="1 2" key="1">
    <citation type="submission" date="2020-11" db="EMBL/GenBank/DDBJ databases">
        <title>genome sequence of strain KACC 18849.</title>
        <authorList>
            <person name="Gao J."/>
            <person name="Zhang X."/>
        </authorList>
    </citation>
    <scope>NUCLEOTIDE SEQUENCE [LARGE SCALE GENOMIC DNA]</scope>
    <source>
        <strain evidence="1 2">KACC 18849</strain>
    </source>
</reference>
<evidence type="ECO:0008006" key="3">
    <source>
        <dbReference type="Google" id="ProtNLM"/>
    </source>
</evidence>
<dbReference type="Proteomes" id="UP000639859">
    <property type="component" value="Unassembled WGS sequence"/>
</dbReference>
<keyword evidence="2" id="KW-1185">Reference proteome</keyword>
<evidence type="ECO:0000313" key="2">
    <source>
        <dbReference type="Proteomes" id="UP000639859"/>
    </source>
</evidence>
<dbReference type="EMBL" id="JADWOX010000006">
    <property type="protein sequence ID" value="MBI1684063.1"/>
    <property type="molecule type" value="Genomic_DNA"/>
</dbReference>
<gene>
    <name evidence="1" type="ORF">I4Q42_10320</name>
</gene>
<organism evidence="1 2">
    <name type="scientific">Caulobacter hibisci</name>
    <dbReference type="NCBI Taxonomy" id="2035993"/>
    <lineage>
        <taxon>Bacteria</taxon>
        <taxon>Pseudomonadati</taxon>
        <taxon>Pseudomonadota</taxon>
        <taxon>Alphaproteobacteria</taxon>
        <taxon>Caulobacterales</taxon>
        <taxon>Caulobacteraceae</taxon>
        <taxon>Caulobacter</taxon>
    </lineage>
</organism>
<proteinExistence type="predicted"/>
<accession>A0ABS0SWV4</accession>
<protein>
    <recommendedName>
        <fullName evidence="3">SseB protein N-terminal domain-containing protein</fullName>
    </recommendedName>
</protein>
<name>A0ABS0SWV4_9CAUL</name>
<sequence>MTVEELVDLLQGFDPRAVVLIPMRSGRGERCVPVVEAAPVAGSHFANGAVRLCSFPTVLMAADQDLADWRPGLAD</sequence>
<evidence type="ECO:0000313" key="1">
    <source>
        <dbReference type="EMBL" id="MBI1684063.1"/>
    </source>
</evidence>
<dbReference type="RefSeq" id="WP_198575992.1">
    <property type="nucleotide sequence ID" value="NZ_JADWOX010000006.1"/>
</dbReference>